<accession>A0ABX8R483</accession>
<sequence length="223" mass="25623">MIAVTAFKKISEISSSTWLFRYNKMREHARWIETLDPCSQHDGGRAAMEALLYVYNGLAEWSYADPAEAAVLQARVRRPELIDLLHGQRAQGTLMCYAGEGQSYALRGRVDGYRQACEHRSAIKLLIDDFEEVIIDQFTQEELEDLDEELRDAADDATPVHRRQIPSWAPRSHWWWWKPDHIDMSMSEYGNRIYAGDLEDGASAFAEVLRCGDQECWCYTAPA</sequence>
<evidence type="ECO:0000313" key="1">
    <source>
        <dbReference type="EMBL" id="QXJ25881.1"/>
    </source>
</evidence>
<reference evidence="1" key="1">
    <citation type="submission" date="2020-07" db="EMBL/GenBank/DDBJ databases">
        <authorList>
            <person name="Tarantini F.S."/>
            <person name="Hong K.W."/>
            <person name="Chan K.G."/>
        </authorList>
    </citation>
    <scope>NUCLEOTIDE SEQUENCE</scope>
    <source>
        <strain evidence="1">32-07</strain>
    </source>
</reference>
<protein>
    <submittedName>
        <fullName evidence="1">Uncharacterized protein</fullName>
    </submittedName>
</protein>
<dbReference type="RefSeq" id="WP_231332097.1">
    <property type="nucleotide sequence ID" value="NZ_CP059572.1"/>
</dbReference>
<gene>
    <name evidence="1" type="ORF">AGRA3207_007446</name>
</gene>
<proteinExistence type="predicted"/>
<dbReference type="EMBL" id="CP059572">
    <property type="protein sequence ID" value="QXJ25881.1"/>
    <property type="molecule type" value="Genomic_DNA"/>
</dbReference>
<dbReference type="Proteomes" id="UP001049518">
    <property type="component" value="Chromosome"/>
</dbReference>
<name>A0ABX8R483_9ACTN</name>
<organism evidence="1 2">
    <name type="scientific">Actinomadura graeca</name>
    <dbReference type="NCBI Taxonomy" id="2750812"/>
    <lineage>
        <taxon>Bacteria</taxon>
        <taxon>Bacillati</taxon>
        <taxon>Actinomycetota</taxon>
        <taxon>Actinomycetes</taxon>
        <taxon>Streptosporangiales</taxon>
        <taxon>Thermomonosporaceae</taxon>
        <taxon>Actinomadura</taxon>
    </lineage>
</organism>
<evidence type="ECO:0000313" key="2">
    <source>
        <dbReference type="Proteomes" id="UP001049518"/>
    </source>
</evidence>
<keyword evidence="2" id="KW-1185">Reference proteome</keyword>